<feature type="domain" description="N-acetyltransferase" evidence="1">
    <location>
        <begin position="35"/>
        <end position="189"/>
    </location>
</feature>
<dbReference type="PROSITE" id="PS51186">
    <property type="entry name" value="GNAT"/>
    <property type="match status" value="1"/>
</dbReference>
<dbReference type="PANTHER" id="PTHR43792">
    <property type="entry name" value="GNAT FAMILY, PUTATIVE (AFU_ORTHOLOGUE AFUA_3G00765)-RELATED-RELATED"/>
    <property type="match status" value="1"/>
</dbReference>
<comment type="caution">
    <text evidence="2">The sequence shown here is derived from an EMBL/GenBank/DDBJ whole genome shotgun (WGS) entry which is preliminary data.</text>
</comment>
<dbReference type="Pfam" id="PF13302">
    <property type="entry name" value="Acetyltransf_3"/>
    <property type="match status" value="1"/>
</dbReference>
<proteinExistence type="predicted"/>
<dbReference type="InterPro" id="IPR051531">
    <property type="entry name" value="N-acetyltransferase"/>
</dbReference>
<dbReference type="EMBL" id="JAFFZM010000013">
    <property type="protein sequence ID" value="MBO8200839.1"/>
    <property type="molecule type" value="Genomic_DNA"/>
</dbReference>
<keyword evidence="3" id="KW-1185">Reference proteome</keyword>
<protein>
    <submittedName>
        <fullName evidence="2">GNAT family N-acetyltransferase</fullName>
    </submittedName>
</protein>
<dbReference type="Gene3D" id="3.40.630.30">
    <property type="match status" value="1"/>
</dbReference>
<reference evidence="2 3" key="1">
    <citation type="submission" date="2021-02" db="EMBL/GenBank/DDBJ databases">
        <title>Streptomyces spirodelae sp. nov., isolated from duckweed.</title>
        <authorList>
            <person name="Saimee Y."/>
            <person name="Duangmal K."/>
        </authorList>
    </citation>
    <scope>NUCLEOTIDE SEQUENCE [LARGE SCALE GENOMIC DNA]</scope>
    <source>
        <strain evidence="2 3">DSM 42105</strain>
    </source>
</reference>
<dbReference type="GeneID" id="96261172"/>
<dbReference type="InterPro" id="IPR000182">
    <property type="entry name" value="GNAT_dom"/>
</dbReference>
<gene>
    <name evidence="2" type="ORF">JW613_21365</name>
</gene>
<organism evidence="2 3">
    <name type="scientific">Streptomyces smyrnaeus</name>
    <dbReference type="NCBI Taxonomy" id="1387713"/>
    <lineage>
        <taxon>Bacteria</taxon>
        <taxon>Bacillati</taxon>
        <taxon>Actinomycetota</taxon>
        <taxon>Actinomycetes</taxon>
        <taxon>Kitasatosporales</taxon>
        <taxon>Streptomycetaceae</taxon>
        <taxon>Streptomyces</taxon>
    </lineage>
</organism>
<name>A0ABS3XZN3_9ACTN</name>
<evidence type="ECO:0000313" key="2">
    <source>
        <dbReference type="EMBL" id="MBO8200839.1"/>
    </source>
</evidence>
<sequence length="202" mass="22056">MTDRARAANGRLPAAVSITGLGLQLREWDDADAPVMVELFDEPQLDRWTPLHHPFDLAAARAYLDQARTRRAEGRSIQLAITSGGPSALGEILLFVAGPDGPPQGGPYAELAYAVGIRHRRQHLATRAVRLMTDYAYHALALQQVILRINPDNAASTAVARATGFHITNAAPITRDRSGPLLTWRHQAPGSFPRPTYQDPQT</sequence>
<accession>A0ABS3XZN3</accession>
<evidence type="ECO:0000313" key="3">
    <source>
        <dbReference type="Proteomes" id="UP000721954"/>
    </source>
</evidence>
<dbReference type="InterPro" id="IPR016181">
    <property type="entry name" value="Acyl_CoA_acyltransferase"/>
</dbReference>
<dbReference type="SUPFAM" id="SSF55729">
    <property type="entry name" value="Acyl-CoA N-acyltransferases (Nat)"/>
    <property type="match status" value="1"/>
</dbReference>
<evidence type="ECO:0000259" key="1">
    <source>
        <dbReference type="PROSITE" id="PS51186"/>
    </source>
</evidence>
<dbReference type="RefSeq" id="WP_209212465.1">
    <property type="nucleotide sequence ID" value="NZ_JAFFZM010000013.1"/>
</dbReference>
<dbReference type="Proteomes" id="UP000721954">
    <property type="component" value="Unassembled WGS sequence"/>
</dbReference>